<dbReference type="InterPro" id="IPR028994">
    <property type="entry name" value="Integrin_alpha_N"/>
</dbReference>
<dbReference type="InterPro" id="IPR013517">
    <property type="entry name" value="FG-GAP"/>
</dbReference>
<name>A0ABY3XCS7_9GAMM</name>
<evidence type="ECO:0000313" key="6">
    <source>
        <dbReference type="EMBL" id="UNP29454.1"/>
    </source>
</evidence>
<dbReference type="RefSeq" id="WP_148649119.1">
    <property type="nucleotide sequence ID" value="NZ_CP011131.1"/>
</dbReference>
<dbReference type="InterPro" id="IPR001258">
    <property type="entry name" value="NHL_repeat"/>
</dbReference>
<keyword evidence="2" id="KW-0677">Repeat</keyword>
<evidence type="ECO:0000256" key="3">
    <source>
        <dbReference type="PROSITE-ProRule" id="PRU00504"/>
    </source>
</evidence>
<feature type="repeat" description="NHL" evidence="3">
    <location>
        <begin position="99"/>
        <end position="128"/>
    </location>
</feature>
<feature type="domain" description="Teneurin NHL" evidence="5">
    <location>
        <begin position="88"/>
        <end position="137"/>
    </location>
</feature>
<feature type="signal peptide" evidence="4">
    <location>
        <begin position="1"/>
        <end position="22"/>
    </location>
</feature>
<dbReference type="InterPro" id="IPR056822">
    <property type="entry name" value="TEN_NHL"/>
</dbReference>
<dbReference type="Gene3D" id="2.120.10.30">
    <property type="entry name" value="TolB, C-terminal domain"/>
    <property type="match status" value="3"/>
</dbReference>
<keyword evidence="1 4" id="KW-0732">Signal</keyword>
<dbReference type="Pfam" id="PF25021">
    <property type="entry name" value="TEN_NHL"/>
    <property type="match status" value="1"/>
</dbReference>
<dbReference type="PANTHER" id="PTHR46580">
    <property type="entry name" value="SENSOR KINASE-RELATED"/>
    <property type="match status" value="1"/>
</dbReference>
<dbReference type="SUPFAM" id="SSF69318">
    <property type="entry name" value="Integrin alpha N-terminal domain"/>
    <property type="match status" value="3"/>
</dbReference>
<keyword evidence="7" id="KW-1185">Reference proteome</keyword>
<dbReference type="Gene3D" id="2.130.10.130">
    <property type="entry name" value="Integrin alpha, N-terminal"/>
    <property type="match status" value="2"/>
</dbReference>
<evidence type="ECO:0000256" key="1">
    <source>
        <dbReference type="ARBA" id="ARBA00022729"/>
    </source>
</evidence>
<dbReference type="PROSITE" id="PS51125">
    <property type="entry name" value="NHL"/>
    <property type="match status" value="1"/>
</dbReference>
<gene>
    <name evidence="6" type="ORF">MOV92_23830</name>
</gene>
<evidence type="ECO:0000256" key="2">
    <source>
        <dbReference type="ARBA" id="ARBA00022737"/>
    </source>
</evidence>
<dbReference type="EMBL" id="CP093547">
    <property type="protein sequence ID" value="UNP29454.1"/>
    <property type="molecule type" value="Genomic_DNA"/>
</dbReference>
<dbReference type="Proteomes" id="UP000829194">
    <property type="component" value="Chromosome"/>
</dbReference>
<accession>A0ABY3XCS7</accession>
<dbReference type="PANTHER" id="PTHR46580:SF2">
    <property type="entry name" value="MAM DOMAIN-CONTAINING PROTEIN"/>
    <property type="match status" value="1"/>
</dbReference>
<evidence type="ECO:0000313" key="7">
    <source>
        <dbReference type="Proteomes" id="UP000829194"/>
    </source>
</evidence>
<organism evidence="6 7">
    <name type="scientific">Lysobacter gummosus</name>
    <dbReference type="NCBI Taxonomy" id="262324"/>
    <lineage>
        <taxon>Bacteria</taxon>
        <taxon>Pseudomonadati</taxon>
        <taxon>Pseudomonadota</taxon>
        <taxon>Gammaproteobacteria</taxon>
        <taxon>Lysobacterales</taxon>
        <taxon>Lysobacteraceae</taxon>
        <taxon>Lysobacter</taxon>
    </lineage>
</organism>
<proteinExistence type="predicted"/>
<reference evidence="6 7" key="1">
    <citation type="submission" date="2022-03" db="EMBL/GenBank/DDBJ databases">
        <title>Complete genome sequence of Lysobacter capsici VKM B-2533 and Lysobacter gummosus 10.1.1, promising sources of lytic agents.</title>
        <authorList>
            <person name="Tarlachkov S.V."/>
            <person name="Kudryakova I.V."/>
            <person name="Afoshin A.S."/>
            <person name="Leontyevskaya E.A."/>
            <person name="Leontyevskaya N.V."/>
        </authorList>
    </citation>
    <scope>NUCLEOTIDE SEQUENCE [LARGE SCALE GENOMIC DNA]</scope>
    <source>
        <strain evidence="6 7">10.1.1</strain>
    </source>
</reference>
<evidence type="ECO:0000259" key="5">
    <source>
        <dbReference type="Pfam" id="PF25021"/>
    </source>
</evidence>
<dbReference type="InterPro" id="IPR011042">
    <property type="entry name" value="6-blade_b-propeller_TolB-like"/>
</dbReference>
<dbReference type="Pfam" id="PF13517">
    <property type="entry name" value="FG-GAP_3"/>
    <property type="match status" value="5"/>
</dbReference>
<sequence length="994" mass="103673">MKLFKLLAIGAVCAAFSSASQGAIITSIAGGGSGGHYATRQALAQPRAIAITPAGDIYLAEKARIRKIRADGVASVIAGSGETGYGGGDGIPATQAWVSQPSAIAVDAAGNVYIADTYNQRIRKIGSDGIIRTIAGTGAIGPAIDGIATASLLNHPAGLAIGGDGLLYIADTGNHVVRRLNADGRLVTVVGNGTDAFQGDGAAALQASLSRPNGLAFDSHGALLIADTGNERIRKVSNGIITTVAGGGTEETDSSALDAALITPYAIAVNADDDLFVMENYASRVRRIHAGQAKIVAGLSYVNGGSGDGGEATQATLGQPYGVATDAEGNLYVADTSNNRVRKVALVSAGLPRASGSTLAPSSFAADAMSANARVVALGDVTGDGRDDIVLATFTSGDAAVAGKLAVYATLADGGHAAPITVSYSDLDSGQVSNLLLEDLNKDGIKDIVLADSNGATIFLGNRTGAFSGRRYGLDSGIPEASMAIMDVNLDGNPDIVHQAGNFDQTPHRITILLGLGNGRFTSTDPLNTPMRGGTWMAAGDVNGDGFKDLVTTDTAGQVYLFEHNAVNGFKPGQAVASGMRVAEIGDFDHDAKAEPIYLRINSTTTTIFARLPGGDGFEQIPSRDSAYNPQVADLNGDRRDDLLIARAGELVVYQQTDYGLSEERAYAVPNIRDLSVGDLDGDGCKDVVALSAIQGVMVFLGQGCAKAAASDVDANGKSDLLWRDDARQNFAIWTMDGATRVTGIGHAVPSEWRVIATGDFNGDGKLDLVWTDGTSMQLWEGRGDGYFNGVQMRSYPTGWRVVASGDVNGDGTTDLLWRNDANTAAGMWAMGGAQIIDSASYGTSVEWWIAGSGDFSGDGRMDVVWTNGVQMQLWRASGDLRFTGDAMPGYLQGWELTATGDVTGDGKSDLMWRHPDLGYFAVWGMDGGVRMSEMSYQPGPAWRVAQTGDFTGDGRTDVIWTNGSLMQLWRSQGSGFTGLSMANYPLGWSLIRR</sequence>
<protein>
    <submittedName>
        <fullName evidence="6">FG-GAP-like repeat-containing protein</fullName>
    </submittedName>
</protein>
<dbReference type="SUPFAM" id="SSF63829">
    <property type="entry name" value="Calcium-dependent phosphotriesterase"/>
    <property type="match status" value="1"/>
</dbReference>
<dbReference type="Pfam" id="PF01436">
    <property type="entry name" value="NHL"/>
    <property type="match status" value="2"/>
</dbReference>
<feature type="chain" id="PRO_5045149652" evidence="4">
    <location>
        <begin position="23"/>
        <end position="994"/>
    </location>
</feature>
<evidence type="ECO:0000256" key="4">
    <source>
        <dbReference type="SAM" id="SignalP"/>
    </source>
</evidence>